<evidence type="ECO:0000313" key="1">
    <source>
        <dbReference type="EMBL" id="KAI2389251.1"/>
    </source>
</evidence>
<gene>
    <name evidence="1" type="primary">XDJ1</name>
    <name evidence="1" type="ORF">LOY88_002217</name>
</gene>
<sequence>MTGTPRVTGEERGTQTRALSGVAAEKNALRLISPDCQCFTIRFVSARSSVYAARQDGKLGLIKHWKGGEAHDMGTQEIFAVFTFFFAGPLTSRSRSHASTVSSPALREFVPTPDLPDQLSTEFLLRWLQRPKELIFMVSFLPTPPVPARLTVTEAILSIERTATKDDIRRAYRKAALASHPDKVQESEREEAEIRFKAVSQAYDILYDDEKRQLYDTHGMTAFDGSGRPGMAPPDLDDIINSMFGMGVGGGMPGYNGPGGPSKPKKGSNEEHAYGVSLEDLYKGRTVKFASTKNVICSLCKGKGGKEKATPKTCLTCGGLGRKEAVVQIAPGLMTQSMTECNVCDGLGHFFQAKDKCKKCKGSRVTEERKLLEIYIPRGAKHGDRIVLEGEGDQIPGVEPGDIVFQLEEAEHEVFKRAGGDLQANLRITLSEALCGFSRVVLKHLDGRGLELKHPKTPGDVLRPGQVLKVSGEGMPFKRSEAWGDLYLTVHVIFPKDGWALNQAMLDTMRGILPAPEPRIEADTVDEVEFDPKANIEDFGAKDAQGGSAWEDDEEEDGGTQCAAQ</sequence>
<accession>A0ACB8V0A1</accession>
<protein>
    <submittedName>
        <fullName evidence="1">DnaJ-like protein xdj1</fullName>
    </submittedName>
</protein>
<name>A0ACB8V0A1_9EURO</name>
<comment type="caution">
    <text evidence="1">The sequence shown here is derived from an EMBL/GenBank/DDBJ whole genome shotgun (WGS) entry which is preliminary data.</text>
</comment>
<reference evidence="1" key="1">
    <citation type="journal article" date="2022" name="bioRxiv">
        <title>Population genetic analysis of Ophidiomyces ophidiicola, the causative agent of snake fungal disease, indicates recent introductions to the USA.</title>
        <authorList>
            <person name="Ladner J.T."/>
            <person name="Palmer J.M."/>
            <person name="Ettinger C.L."/>
            <person name="Stajich J.E."/>
            <person name="Farrell T.M."/>
            <person name="Glorioso B.M."/>
            <person name="Lawson B."/>
            <person name="Price S.J."/>
            <person name="Stengle A.G."/>
            <person name="Grear D.A."/>
            <person name="Lorch J.M."/>
        </authorList>
    </citation>
    <scope>NUCLEOTIDE SEQUENCE</scope>
    <source>
        <strain evidence="1">NWHC 24266-5</strain>
    </source>
</reference>
<proteinExistence type="predicted"/>
<organism evidence="1">
    <name type="scientific">Ophidiomyces ophidiicola</name>
    <dbReference type="NCBI Taxonomy" id="1387563"/>
    <lineage>
        <taxon>Eukaryota</taxon>
        <taxon>Fungi</taxon>
        <taxon>Dikarya</taxon>
        <taxon>Ascomycota</taxon>
        <taxon>Pezizomycotina</taxon>
        <taxon>Eurotiomycetes</taxon>
        <taxon>Eurotiomycetidae</taxon>
        <taxon>Onygenales</taxon>
        <taxon>Onygenaceae</taxon>
        <taxon>Ophidiomyces</taxon>
    </lineage>
</organism>
<dbReference type="EMBL" id="JALBCA010000025">
    <property type="protein sequence ID" value="KAI2389251.1"/>
    <property type="molecule type" value="Genomic_DNA"/>
</dbReference>